<name>A0A371G6L9_MUCPR</name>
<dbReference type="OrthoDB" id="1305902at2759"/>
<dbReference type="EMBL" id="QJKJ01006590">
    <property type="protein sequence ID" value="RDX86174.1"/>
    <property type="molecule type" value="Genomic_DNA"/>
</dbReference>
<accession>A0A371G6L9</accession>
<sequence length="76" mass="8700">MKRMLLEKFFSASRTVTIRKEIYGIRQHSQQMLHEYWEGFNKGGELMDKTPAAAGHLISNMASNTQQFRIRGAAPS</sequence>
<comment type="caution">
    <text evidence="1">The sequence shown here is derived from an EMBL/GenBank/DDBJ whole genome shotgun (WGS) entry which is preliminary data.</text>
</comment>
<reference evidence="1" key="1">
    <citation type="submission" date="2018-05" db="EMBL/GenBank/DDBJ databases">
        <title>Draft genome of Mucuna pruriens seed.</title>
        <authorList>
            <person name="Nnadi N.E."/>
            <person name="Vos R."/>
            <person name="Hasami M.H."/>
            <person name="Devisetty U.K."/>
            <person name="Aguiy J.C."/>
        </authorList>
    </citation>
    <scope>NUCLEOTIDE SEQUENCE [LARGE SCALE GENOMIC DNA]</scope>
    <source>
        <strain evidence="1">JCA_2017</strain>
    </source>
</reference>
<evidence type="ECO:0000313" key="2">
    <source>
        <dbReference type="Proteomes" id="UP000257109"/>
    </source>
</evidence>
<evidence type="ECO:0008006" key="3">
    <source>
        <dbReference type="Google" id="ProtNLM"/>
    </source>
</evidence>
<feature type="non-terminal residue" evidence="1">
    <location>
        <position position="1"/>
    </location>
</feature>
<organism evidence="1 2">
    <name type="scientific">Mucuna pruriens</name>
    <name type="common">Velvet bean</name>
    <name type="synonym">Dolichos pruriens</name>
    <dbReference type="NCBI Taxonomy" id="157652"/>
    <lineage>
        <taxon>Eukaryota</taxon>
        <taxon>Viridiplantae</taxon>
        <taxon>Streptophyta</taxon>
        <taxon>Embryophyta</taxon>
        <taxon>Tracheophyta</taxon>
        <taxon>Spermatophyta</taxon>
        <taxon>Magnoliopsida</taxon>
        <taxon>eudicotyledons</taxon>
        <taxon>Gunneridae</taxon>
        <taxon>Pentapetalae</taxon>
        <taxon>rosids</taxon>
        <taxon>fabids</taxon>
        <taxon>Fabales</taxon>
        <taxon>Fabaceae</taxon>
        <taxon>Papilionoideae</taxon>
        <taxon>50 kb inversion clade</taxon>
        <taxon>NPAAA clade</taxon>
        <taxon>indigoferoid/millettioid clade</taxon>
        <taxon>Phaseoleae</taxon>
        <taxon>Mucuna</taxon>
    </lineage>
</organism>
<protein>
    <recommendedName>
        <fullName evidence="3">Retrotransposon gag domain-containing protein</fullName>
    </recommendedName>
</protein>
<dbReference type="AlphaFoldDB" id="A0A371G6L9"/>
<evidence type="ECO:0000313" key="1">
    <source>
        <dbReference type="EMBL" id="RDX86174.1"/>
    </source>
</evidence>
<dbReference type="Proteomes" id="UP000257109">
    <property type="component" value="Unassembled WGS sequence"/>
</dbReference>
<keyword evidence="2" id="KW-1185">Reference proteome</keyword>
<proteinExistence type="predicted"/>
<gene>
    <name evidence="1" type="ORF">CR513_32520</name>
</gene>